<comment type="caution">
    <text evidence="1">The sequence shown here is derived from an EMBL/GenBank/DDBJ whole genome shotgun (WGS) entry which is preliminary data.</text>
</comment>
<accession>A0ABV0ZJ92</accession>
<evidence type="ECO:0000313" key="2">
    <source>
        <dbReference type="Proteomes" id="UP001469553"/>
    </source>
</evidence>
<sequence>MEKHNKGNRQGILKAQMRELQIPEVKEFSKRKQNQNALRRCLLFCRCGLQLYISPFQLTTDHESAP</sequence>
<evidence type="ECO:0008006" key="3">
    <source>
        <dbReference type="Google" id="ProtNLM"/>
    </source>
</evidence>
<organism evidence="1 2">
    <name type="scientific">Ameca splendens</name>
    <dbReference type="NCBI Taxonomy" id="208324"/>
    <lineage>
        <taxon>Eukaryota</taxon>
        <taxon>Metazoa</taxon>
        <taxon>Chordata</taxon>
        <taxon>Craniata</taxon>
        <taxon>Vertebrata</taxon>
        <taxon>Euteleostomi</taxon>
        <taxon>Actinopterygii</taxon>
        <taxon>Neopterygii</taxon>
        <taxon>Teleostei</taxon>
        <taxon>Neoteleostei</taxon>
        <taxon>Acanthomorphata</taxon>
        <taxon>Ovalentaria</taxon>
        <taxon>Atherinomorphae</taxon>
        <taxon>Cyprinodontiformes</taxon>
        <taxon>Goodeidae</taxon>
        <taxon>Ameca</taxon>
    </lineage>
</organism>
<reference evidence="1 2" key="1">
    <citation type="submission" date="2021-06" db="EMBL/GenBank/DDBJ databases">
        <authorList>
            <person name="Palmer J.M."/>
        </authorList>
    </citation>
    <scope>NUCLEOTIDE SEQUENCE [LARGE SCALE GENOMIC DNA]</scope>
    <source>
        <strain evidence="1 2">AS_MEX2019</strain>
        <tissue evidence="1">Muscle</tissue>
    </source>
</reference>
<gene>
    <name evidence="1" type="ORF">AMECASPLE_006607</name>
</gene>
<proteinExistence type="predicted"/>
<evidence type="ECO:0000313" key="1">
    <source>
        <dbReference type="EMBL" id="MEQ2306298.1"/>
    </source>
</evidence>
<dbReference type="Proteomes" id="UP001469553">
    <property type="component" value="Unassembled WGS sequence"/>
</dbReference>
<keyword evidence="2" id="KW-1185">Reference proteome</keyword>
<protein>
    <recommendedName>
        <fullName evidence="3">60S ribosomal protein L29</fullName>
    </recommendedName>
</protein>
<dbReference type="EMBL" id="JAHRIP010066154">
    <property type="protein sequence ID" value="MEQ2306298.1"/>
    <property type="molecule type" value="Genomic_DNA"/>
</dbReference>
<name>A0ABV0ZJ92_9TELE</name>